<proteinExistence type="predicted"/>
<dbReference type="EMBL" id="CM007387">
    <property type="protein sequence ID" value="ONK65677.1"/>
    <property type="molecule type" value="Genomic_DNA"/>
</dbReference>
<evidence type="ECO:0000313" key="3">
    <source>
        <dbReference type="Proteomes" id="UP000243459"/>
    </source>
</evidence>
<protein>
    <submittedName>
        <fullName evidence="2">Uncharacterized protein</fullName>
    </submittedName>
</protein>
<reference evidence="3" key="1">
    <citation type="journal article" date="2017" name="Nat. Commun.">
        <title>The asparagus genome sheds light on the origin and evolution of a young Y chromosome.</title>
        <authorList>
            <person name="Harkess A."/>
            <person name="Zhou J."/>
            <person name="Xu C."/>
            <person name="Bowers J.E."/>
            <person name="Van der Hulst R."/>
            <person name="Ayyampalayam S."/>
            <person name="Mercati F."/>
            <person name="Riccardi P."/>
            <person name="McKain M.R."/>
            <person name="Kakrana A."/>
            <person name="Tang H."/>
            <person name="Ray J."/>
            <person name="Groenendijk J."/>
            <person name="Arikit S."/>
            <person name="Mathioni S.M."/>
            <person name="Nakano M."/>
            <person name="Shan H."/>
            <person name="Telgmann-Rauber A."/>
            <person name="Kanno A."/>
            <person name="Yue Z."/>
            <person name="Chen H."/>
            <person name="Li W."/>
            <person name="Chen Y."/>
            <person name="Xu X."/>
            <person name="Zhang Y."/>
            <person name="Luo S."/>
            <person name="Chen H."/>
            <person name="Gao J."/>
            <person name="Mao Z."/>
            <person name="Pires J.C."/>
            <person name="Luo M."/>
            <person name="Kudrna D."/>
            <person name="Wing R.A."/>
            <person name="Meyers B.C."/>
            <person name="Yi K."/>
            <person name="Kong H."/>
            <person name="Lavrijsen P."/>
            <person name="Sunseri F."/>
            <person name="Falavigna A."/>
            <person name="Ye Y."/>
            <person name="Leebens-Mack J.H."/>
            <person name="Chen G."/>
        </authorList>
    </citation>
    <scope>NUCLEOTIDE SEQUENCE [LARGE SCALE GENOMIC DNA]</scope>
    <source>
        <strain evidence="3">cv. DH0086</strain>
    </source>
</reference>
<organism evidence="2 3">
    <name type="scientific">Asparagus officinalis</name>
    <name type="common">Garden asparagus</name>
    <dbReference type="NCBI Taxonomy" id="4686"/>
    <lineage>
        <taxon>Eukaryota</taxon>
        <taxon>Viridiplantae</taxon>
        <taxon>Streptophyta</taxon>
        <taxon>Embryophyta</taxon>
        <taxon>Tracheophyta</taxon>
        <taxon>Spermatophyta</taxon>
        <taxon>Magnoliopsida</taxon>
        <taxon>Liliopsida</taxon>
        <taxon>Asparagales</taxon>
        <taxon>Asparagaceae</taxon>
        <taxon>Asparagoideae</taxon>
        <taxon>Asparagus</taxon>
    </lineage>
</organism>
<feature type="compositionally biased region" description="Acidic residues" evidence="1">
    <location>
        <begin position="82"/>
        <end position="92"/>
    </location>
</feature>
<name>A0A5P1EKG4_ASPOF</name>
<keyword evidence="3" id="KW-1185">Reference proteome</keyword>
<accession>A0A5P1EKG4</accession>
<feature type="compositionally biased region" description="Basic and acidic residues" evidence="1">
    <location>
        <begin position="27"/>
        <end position="38"/>
    </location>
</feature>
<feature type="compositionally biased region" description="Polar residues" evidence="1">
    <location>
        <begin position="42"/>
        <end position="64"/>
    </location>
</feature>
<dbReference type="Gramene" id="ONK65677">
    <property type="protein sequence ID" value="ONK65677"/>
    <property type="gene ID" value="A4U43_C07F39560"/>
</dbReference>
<dbReference type="Proteomes" id="UP000243459">
    <property type="component" value="Chromosome 7"/>
</dbReference>
<evidence type="ECO:0000313" key="2">
    <source>
        <dbReference type="EMBL" id="ONK65677.1"/>
    </source>
</evidence>
<feature type="region of interest" description="Disordered" evidence="1">
    <location>
        <begin position="27"/>
        <end position="92"/>
    </location>
</feature>
<evidence type="ECO:0000256" key="1">
    <source>
        <dbReference type="SAM" id="MobiDB-lite"/>
    </source>
</evidence>
<gene>
    <name evidence="2" type="ORF">A4U43_C07F39560</name>
</gene>
<dbReference type="AlphaFoldDB" id="A0A5P1EKG4"/>
<sequence>MVTSIRKSKKIDVYVVYGVKEYTGEVDIDHREGERNEPPNEDNATTYEEGPSNANVEDTNQGSNEAEHDENEVVNKDNKDNEDNEATEEAQR</sequence>
<feature type="compositionally biased region" description="Basic and acidic residues" evidence="1">
    <location>
        <begin position="71"/>
        <end position="81"/>
    </location>
</feature>